<proteinExistence type="predicted"/>
<dbReference type="EMBL" id="CABQ01000163">
    <property type="protein sequence ID" value="CBI07944.1"/>
    <property type="molecule type" value="Genomic_DNA"/>
</dbReference>
<gene>
    <name evidence="2" type="ORF">CARN6_1356</name>
</gene>
<reference evidence="2" key="1">
    <citation type="submission" date="2009-10" db="EMBL/GenBank/DDBJ databases">
        <title>Diversity of trophic interactions inside an arsenic-rich microbial ecosystem.</title>
        <authorList>
            <person name="Bertin P.N."/>
            <person name="Heinrich-Salmeron A."/>
            <person name="Pelletier E."/>
            <person name="Goulhen-Chollet F."/>
            <person name="Arsene-Ploetze F."/>
            <person name="Gallien S."/>
            <person name="Calteau A."/>
            <person name="Vallenet D."/>
            <person name="Casiot C."/>
            <person name="Chane-Woon-Ming B."/>
            <person name="Giloteaux L."/>
            <person name="Barakat M."/>
            <person name="Bonnefoy V."/>
            <person name="Bruneel O."/>
            <person name="Chandler M."/>
            <person name="Cleiss J."/>
            <person name="Duran R."/>
            <person name="Elbaz-Poulichet F."/>
            <person name="Fonknechten N."/>
            <person name="Lauga B."/>
            <person name="Mornico D."/>
            <person name="Ortet P."/>
            <person name="Schaeffer C."/>
            <person name="Siguier P."/>
            <person name="Alexander Thil Smith A."/>
            <person name="Van Dorsselaer A."/>
            <person name="Weissenbach J."/>
            <person name="Medigue C."/>
            <person name="Le Paslier D."/>
        </authorList>
    </citation>
    <scope>NUCLEOTIDE SEQUENCE</scope>
</reference>
<protein>
    <submittedName>
        <fullName evidence="2">Uncharacterized protein</fullName>
    </submittedName>
</protein>
<dbReference type="AntiFam" id="ANF00187">
    <property type="entry name" value="Shadow ORF (opposite parA)"/>
</dbReference>
<dbReference type="AlphaFoldDB" id="E6QL24"/>
<organism evidence="2">
    <name type="scientific">mine drainage metagenome</name>
    <dbReference type="NCBI Taxonomy" id="410659"/>
    <lineage>
        <taxon>unclassified sequences</taxon>
        <taxon>metagenomes</taxon>
        <taxon>ecological metagenomes</taxon>
    </lineage>
</organism>
<comment type="caution">
    <text evidence="2">The sequence shown here is derived from an EMBL/GenBank/DDBJ whole genome shotgun (WGS) entry which is preliminary data.</text>
</comment>
<accession>E6QL24</accession>
<evidence type="ECO:0000256" key="1">
    <source>
        <dbReference type="SAM" id="MobiDB-lite"/>
    </source>
</evidence>
<feature type="region of interest" description="Disordered" evidence="1">
    <location>
        <begin position="1"/>
        <end position="36"/>
    </location>
</feature>
<sequence length="58" mass="5841">MVVAGKSEAGGTVGLRVAVDQENPESTHGEAGSEVDCGGSFSDAAFLVDDSENLAHGY</sequence>
<evidence type="ECO:0000313" key="2">
    <source>
        <dbReference type="EMBL" id="CBI07944.1"/>
    </source>
</evidence>
<name>E6QL24_9ZZZZ</name>